<sequence length="237" mass="24943">MGVFFFFFFFCIWPPSPAFAYGGSSTAESATYSAKMATEKVEVKASKAAQDVKQTSESRADWAGGKIAESASLPISWLAAVLVVSGLGTMQENAKVASEKTKDKAGDIAMKAKDMTYGAASGNLSAKRKCAESKLWTPCTGAAEYTSHEAGQAKEAVKNKAGGAKDNIADMVGNHATAADDGKRAYQRAKQKVAESYASAKDTMAGGAREKYEAAKERASQVSGEGGAKMQEMGREL</sequence>
<evidence type="ECO:0000256" key="2">
    <source>
        <dbReference type="SAM" id="SignalP"/>
    </source>
</evidence>
<reference evidence="3 4" key="1">
    <citation type="journal article" date="2014" name="Agronomy (Basel)">
        <title>A Draft Genome Sequence for Ensete ventricosum, the Drought-Tolerant Tree Against Hunger.</title>
        <authorList>
            <person name="Harrison J."/>
            <person name="Moore K.A."/>
            <person name="Paszkiewicz K."/>
            <person name="Jones T."/>
            <person name="Grant M."/>
            <person name="Ambacheew D."/>
            <person name="Muzemil S."/>
            <person name="Studholme D.J."/>
        </authorList>
    </citation>
    <scope>NUCLEOTIDE SEQUENCE [LARGE SCALE GENOMIC DNA]</scope>
</reference>
<organism evidence="3 4">
    <name type="scientific">Ensete ventricosum</name>
    <name type="common">Abyssinian banana</name>
    <name type="synonym">Musa ensete</name>
    <dbReference type="NCBI Taxonomy" id="4639"/>
    <lineage>
        <taxon>Eukaryota</taxon>
        <taxon>Viridiplantae</taxon>
        <taxon>Streptophyta</taxon>
        <taxon>Embryophyta</taxon>
        <taxon>Tracheophyta</taxon>
        <taxon>Spermatophyta</taxon>
        <taxon>Magnoliopsida</taxon>
        <taxon>Liliopsida</taxon>
        <taxon>Zingiberales</taxon>
        <taxon>Musaceae</taxon>
        <taxon>Ensete</taxon>
    </lineage>
</organism>
<gene>
    <name evidence="3" type="ORF">B296_00048685</name>
</gene>
<evidence type="ECO:0000313" key="4">
    <source>
        <dbReference type="Proteomes" id="UP000287651"/>
    </source>
</evidence>
<feature type="region of interest" description="Disordered" evidence="1">
    <location>
        <begin position="194"/>
        <end position="237"/>
    </location>
</feature>
<dbReference type="Proteomes" id="UP000287651">
    <property type="component" value="Unassembled WGS sequence"/>
</dbReference>
<name>A0A426YTT2_ENSVE</name>
<feature type="chain" id="PRO_5019001805" evidence="2">
    <location>
        <begin position="21"/>
        <end position="237"/>
    </location>
</feature>
<feature type="compositionally biased region" description="Basic and acidic residues" evidence="1">
    <location>
        <begin position="208"/>
        <end position="219"/>
    </location>
</feature>
<protein>
    <submittedName>
        <fullName evidence="3">Uncharacterized protein</fullName>
    </submittedName>
</protein>
<dbReference type="AlphaFoldDB" id="A0A426YTT2"/>
<comment type="caution">
    <text evidence="3">The sequence shown here is derived from an EMBL/GenBank/DDBJ whole genome shotgun (WGS) entry which is preliminary data.</text>
</comment>
<keyword evidence="2" id="KW-0732">Signal</keyword>
<accession>A0A426YTT2</accession>
<evidence type="ECO:0000313" key="3">
    <source>
        <dbReference type="EMBL" id="RRT55115.1"/>
    </source>
</evidence>
<proteinExistence type="predicted"/>
<evidence type="ECO:0000256" key="1">
    <source>
        <dbReference type="SAM" id="MobiDB-lite"/>
    </source>
</evidence>
<dbReference type="EMBL" id="AMZH03010245">
    <property type="protein sequence ID" value="RRT55115.1"/>
    <property type="molecule type" value="Genomic_DNA"/>
</dbReference>
<feature type="signal peptide" evidence="2">
    <location>
        <begin position="1"/>
        <end position="20"/>
    </location>
</feature>